<feature type="compositionally biased region" description="Low complexity" evidence="1">
    <location>
        <begin position="276"/>
        <end position="285"/>
    </location>
</feature>
<feature type="region of interest" description="Disordered" evidence="1">
    <location>
        <begin position="488"/>
        <end position="541"/>
    </location>
</feature>
<evidence type="ECO:0000313" key="2">
    <source>
        <dbReference type="EMBL" id="EAU63646.1"/>
    </source>
</evidence>
<accession>Q08T27</accession>
<dbReference type="Proteomes" id="UP000032702">
    <property type="component" value="Unassembled WGS sequence"/>
</dbReference>
<comment type="caution">
    <text evidence="2">The sequence shown here is derived from an EMBL/GenBank/DDBJ whole genome shotgun (WGS) entry which is preliminary data.</text>
</comment>
<evidence type="ECO:0000313" key="3">
    <source>
        <dbReference type="Proteomes" id="UP000032702"/>
    </source>
</evidence>
<proteinExistence type="predicted"/>
<dbReference type="AlphaFoldDB" id="Q08T27"/>
<name>Q08T27_STIAD</name>
<gene>
    <name evidence="2" type="ORF">STIAU_7613</name>
</gene>
<feature type="compositionally biased region" description="Low complexity" evidence="1">
    <location>
        <begin position="509"/>
        <end position="534"/>
    </location>
</feature>
<feature type="non-terminal residue" evidence="2">
    <location>
        <position position="541"/>
    </location>
</feature>
<dbReference type="EMBL" id="AAMD01000153">
    <property type="protein sequence ID" value="EAU63646.1"/>
    <property type="molecule type" value="Genomic_DNA"/>
</dbReference>
<protein>
    <submittedName>
        <fullName evidence="2">Uncharacterized protein</fullName>
    </submittedName>
</protein>
<feature type="region of interest" description="Disordered" evidence="1">
    <location>
        <begin position="276"/>
        <end position="328"/>
    </location>
</feature>
<feature type="compositionally biased region" description="Basic and acidic residues" evidence="1">
    <location>
        <begin position="286"/>
        <end position="295"/>
    </location>
</feature>
<reference evidence="2 3" key="1">
    <citation type="submission" date="2006-04" db="EMBL/GenBank/DDBJ databases">
        <authorList>
            <person name="Nierman W.C."/>
        </authorList>
    </citation>
    <scope>NUCLEOTIDE SEQUENCE [LARGE SCALE GENOMIC DNA]</scope>
    <source>
        <strain evidence="2 3">DW4/3-1</strain>
    </source>
</reference>
<organism evidence="2 3">
    <name type="scientific">Stigmatella aurantiaca (strain DW4/3-1)</name>
    <dbReference type="NCBI Taxonomy" id="378806"/>
    <lineage>
        <taxon>Bacteria</taxon>
        <taxon>Pseudomonadati</taxon>
        <taxon>Myxococcota</taxon>
        <taxon>Myxococcia</taxon>
        <taxon>Myxococcales</taxon>
        <taxon>Cystobacterineae</taxon>
        <taxon>Archangiaceae</taxon>
        <taxon>Stigmatella</taxon>
    </lineage>
</organism>
<sequence>MSGPQIDANDAHKPPVRCFLLPHAHVEFQLPALRPVLLNAPQFQGPHFGHRRLEVHRGELSRGWGLAGQRRLDGGQLLQILPPGHVLEHCPDLVIAPDGRGEEAEAGGLAGDEAELLGRDIRLRALLHAEGGHAQRLDGGLHAGHRGHRGLHADIVGPGGAAADAQAMALADPSIIGRAPGHGEVQIRPLQLLGGRAAIRGEPSVEHLHDPGLERARLEDAPVEEDGGGVEEGLAAHVHRCIRGVGERLGLPREEGGQVTGDPRVLGVGQRHLGQAGAARGAGQLRDGRGGKEAIGEQPVQLLPGQLRAQRAADERRAPARNGDGGAAQGGIRVERLLGLAAAIGQGVELPRIELLALGGQLLGQGVGQRQVHVVAAQQDVVSHGHADQLHLSLPLAHGDDGEVRGAAAHIHHEDDLAGLHLLPEGLALRFQPRIERRLGLLQQGEVRDASGLRGLQRQLACRGIERGGDGDDDVLGGEGAAGLLARAGEGGVPRLTQGGAGSAPRPPAGTRAAPREGPATATGASAGPRPGGSASSGGGH</sequence>
<evidence type="ECO:0000256" key="1">
    <source>
        <dbReference type="SAM" id="MobiDB-lite"/>
    </source>
</evidence>